<keyword evidence="1" id="KW-0547">Nucleotide-binding</keyword>
<feature type="modified residue" description="4-aspartylphosphate" evidence="7">
    <location>
        <position position="54"/>
    </location>
</feature>
<dbReference type="InterPro" id="IPR058031">
    <property type="entry name" value="AAA_lid_NorR"/>
</dbReference>
<evidence type="ECO:0000256" key="6">
    <source>
        <dbReference type="ARBA" id="ARBA00023163"/>
    </source>
</evidence>
<dbReference type="GO" id="GO:0000160">
    <property type="term" value="P:phosphorelay signal transduction system"/>
    <property type="evidence" value="ECO:0007669"/>
    <property type="project" value="InterPro"/>
</dbReference>
<name>A0A9E8SS14_9BACT</name>
<evidence type="ECO:0000256" key="5">
    <source>
        <dbReference type="ARBA" id="ARBA00023159"/>
    </source>
</evidence>
<organism evidence="10 11">
    <name type="scientific">Dyadobacter pollutisoli</name>
    <dbReference type="NCBI Taxonomy" id="2910158"/>
    <lineage>
        <taxon>Bacteria</taxon>
        <taxon>Pseudomonadati</taxon>
        <taxon>Bacteroidota</taxon>
        <taxon>Cytophagia</taxon>
        <taxon>Cytophagales</taxon>
        <taxon>Spirosomataceae</taxon>
        <taxon>Dyadobacter</taxon>
    </lineage>
</organism>
<dbReference type="InterPro" id="IPR002078">
    <property type="entry name" value="Sigma_54_int"/>
</dbReference>
<dbReference type="PANTHER" id="PTHR32071:SF117">
    <property type="entry name" value="PTS-DEPENDENT DIHYDROXYACETONE KINASE OPERON REGULATORY PROTEIN-RELATED"/>
    <property type="match status" value="1"/>
</dbReference>
<keyword evidence="6" id="KW-0804">Transcription</keyword>
<dbReference type="Pfam" id="PF02954">
    <property type="entry name" value="HTH_8"/>
    <property type="match status" value="1"/>
</dbReference>
<dbReference type="KEGG" id="dpf:ON006_12830"/>
<keyword evidence="5" id="KW-0010">Activator</keyword>
<dbReference type="InterPro" id="IPR011006">
    <property type="entry name" value="CheY-like_superfamily"/>
</dbReference>
<dbReference type="Gene3D" id="3.40.50.300">
    <property type="entry name" value="P-loop containing nucleotide triphosphate hydrolases"/>
    <property type="match status" value="1"/>
</dbReference>
<dbReference type="EMBL" id="CP112998">
    <property type="protein sequence ID" value="WAC14822.1"/>
    <property type="molecule type" value="Genomic_DNA"/>
</dbReference>
<dbReference type="FunFam" id="3.40.50.300:FF:000006">
    <property type="entry name" value="DNA-binding transcriptional regulator NtrC"/>
    <property type="match status" value="1"/>
</dbReference>
<dbReference type="FunFam" id="1.10.8.60:FF:000014">
    <property type="entry name" value="DNA-binding transcriptional regulator NtrC"/>
    <property type="match status" value="1"/>
</dbReference>
<dbReference type="PROSITE" id="PS50045">
    <property type="entry name" value="SIGMA54_INTERACT_4"/>
    <property type="match status" value="1"/>
</dbReference>
<dbReference type="InterPro" id="IPR002197">
    <property type="entry name" value="HTH_Fis"/>
</dbReference>
<dbReference type="GO" id="GO:0043565">
    <property type="term" value="F:sequence-specific DNA binding"/>
    <property type="evidence" value="ECO:0007669"/>
    <property type="project" value="InterPro"/>
</dbReference>
<dbReference type="Gene3D" id="1.10.8.60">
    <property type="match status" value="1"/>
</dbReference>
<dbReference type="Pfam" id="PF00158">
    <property type="entry name" value="Sigma54_activat"/>
    <property type="match status" value="1"/>
</dbReference>
<feature type="domain" description="Sigma-54 factor interaction" evidence="8">
    <location>
        <begin position="337"/>
        <end position="566"/>
    </location>
</feature>
<dbReference type="PROSITE" id="PS00675">
    <property type="entry name" value="SIGMA54_INTERACT_1"/>
    <property type="match status" value="1"/>
</dbReference>
<evidence type="ECO:0000256" key="2">
    <source>
        <dbReference type="ARBA" id="ARBA00022840"/>
    </source>
</evidence>
<dbReference type="InterPro" id="IPR025662">
    <property type="entry name" value="Sigma_54_int_dom_ATP-bd_1"/>
</dbReference>
<dbReference type="SMART" id="SM00382">
    <property type="entry name" value="AAA"/>
    <property type="match status" value="1"/>
</dbReference>
<dbReference type="Gene3D" id="1.10.10.60">
    <property type="entry name" value="Homeodomain-like"/>
    <property type="match status" value="1"/>
</dbReference>
<protein>
    <submittedName>
        <fullName evidence="10">Sigma 54-interacting response regulator</fullName>
    </submittedName>
</protein>
<sequence>MKKKILIVEDQFIEANHLRIMLERAGYEVSGIARSVEQAEEQVAKEAPALVLLDIFLTGTRTGIELAEQLREANIPFIYLSANSNEEILNAAKATHPNGFLVKPFREKDLLVALQIAEYHHENGLEAKLRKEAIFQKQLTAITQEKLAREQTLLKIAQVLQPLFPFDMMAVGYVGELPHVTHVLHFLRIGFNEYQVIDAQGLRVVSNLKLEEFNTLQSKMTPAVDVEIHTGAAFKKLAAEPSVRKLIATTFGMNSYLGFPLQTVHQVHGLPFLAFYSRRPDAYNEEHKALCYRMMPLLSQTLQHLVKSEKPAAFEQDRNVSPTTYSTNNQVNTFEGIIGQSHLLLNVFDLISQVAPVDTSVLITGESGTGKERVADTIHALSMRKTQPLIKVNCAALPTNLIESELFGHEKGAFTGAFEKRTGRFEQANNGTIFLDEIGDMPLETQVKLLRVLQQKEIERLGGKAPVKVDIRIIAATNRNLEKEVAEGRFRLDLYYRLNVFPIQMPSLSDRKEDIPLLVDHFLQYYGRKTGKKITGVSEKGLRALALYDWPGNIRELENVIERSVLLAKGTLIDQIILPTNSVAKVSGKSEEARLKTIFENERDHIIAVLKKCNGRIRGSQGAAEILDIPPSTLGSKMKKLGIKRDFGY</sequence>
<evidence type="ECO:0000313" key="10">
    <source>
        <dbReference type="EMBL" id="WAC14822.1"/>
    </source>
</evidence>
<dbReference type="CDD" id="cd17534">
    <property type="entry name" value="REC_DC-like"/>
    <property type="match status" value="1"/>
</dbReference>
<dbReference type="PANTHER" id="PTHR32071">
    <property type="entry name" value="TRANSCRIPTIONAL REGULATORY PROTEIN"/>
    <property type="match status" value="1"/>
</dbReference>
<dbReference type="InterPro" id="IPR009057">
    <property type="entry name" value="Homeodomain-like_sf"/>
</dbReference>
<dbReference type="GO" id="GO:0005524">
    <property type="term" value="F:ATP binding"/>
    <property type="evidence" value="ECO:0007669"/>
    <property type="project" value="UniProtKB-KW"/>
</dbReference>
<dbReference type="AlphaFoldDB" id="A0A9E8SS14"/>
<dbReference type="Pfam" id="PF25601">
    <property type="entry name" value="AAA_lid_14"/>
    <property type="match status" value="1"/>
</dbReference>
<dbReference type="Proteomes" id="UP001164653">
    <property type="component" value="Chromosome"/>
</dbReference>
<keyword evidence="7" id="KW-0597">Phosphoprotein</keyword>
<evidence type="ECO:0000256" key="4">
    <source>
        <dbReference type="ARBA" id="ARBA00023125"/>
    </source>
</evidence>
<dbReference type="SUPFAM" id="SSF52540">
    <property type="entry name" value="P-loop containing nucleoside triphosphate hydrolases"/>
    <property type="match status" value="1"/>
</dbReference>
<keyword evidence="3" id="KW-0805">Transcription regulation</keyword>
<evidence type="ECO:0000256" key="7">
    <source>
        <dbReference type="PROSITE-ProRule" id="PRU00169"/>
    </source>
</evidence>
<dbReference type="Pfam" id="PF00072">
    <property type="entry name" value="Response_reg"/>
    <property type="match status" value="1"/>
</dbReference>
<dbReference type="SUPFAM" id="SSF52172">
    <property type="entry name" value="CheY-like"/>
    <property type="match status" value="1"/>
</dbReference>
<proteinExistence type="predicted"/>
<evidence type="ECO:0000259" key="9">
    <source>
        <dbReference type="PROSITE" id="PS50110"/>
    </source>
</evidence>
<dbReference type="Gene3D" id="3.40.50.2300">
    <property type="match status" value="1"/>
</dbReference>
<accession>A0A9E8SS14</accession>
<feature type="domain" description="Response regulatory" evidence="9">
    <location>
        <begin position="4"/>
        <end position="118"/>
    </location>
</feature>
<dbReference type="SUPFAM" id="SSF46689">
    <property type="entry name" value="Homeodomain-like"/>
    <property type="match status" value="1"/>
</dbReference>
<dbReference type="PROSITE" id="PS50110">
    <property type="entry name" value="RESPONSE_REGULATORY"/>
    <property type="match status" value="1"/>
</dbReference>
<gene>
    <name evidence="10" type="ORF">ON006_12830</name>
</gene>
<reference evidence="10" key="1">
    <citation type="submission" date="2022-11" db="EMBL/GenBank/DDBJ databases">
        <title>Dyadobacter pollutisoli sp. nov., isolated from plastic dumped soil.</title>
        <authorList>
            <person name="Kim J.M."/>
            <person name="Kim K.R."/>
            <person name="Lee J.K."/>
            <person name="Hao L."/>
            <person name="Jeon C.O."/>
        </authorList>
    </citation>
    <scope>NUCLEOTIDE SEQUENCE</scope>
    <source>
        <strain evidence="10">U1</strain>
    </source>
</reference>
<dbReference type="InterPro" id="IPR025943">
    <property type="entry name" value="Sigma_54_int_dom_ATP-bd_2"/>
</dbReference>
<keyword evidence="11" id="KW-1185">Reference proteome</keyword>
<dbReference type="PROSITE" id="PS00676">
    <property type="entry name" value="SIGMA54_INTERACT_2"/>
    <property type="match status" value="1"/>
</dbReference>
<evidence type="ECO:0000313" key="11">
    <source>
        <dbReference type="Proteomes" id="UP001164653"/>
    </source>
</evidence>
<dbReference type="InterPro" id="IPR027417">
    <property type="entry name" value="P-loop_NTPase"/>
</dbReference>
<dbReference type="SMART" id="SM00448">
    <property type="entry name" value="REC"/>
    <property type="match status" value="1"/>
</dbReference>
<dbReference type="CDD" id="cd00009">
    <property type="entry name" value="AAA"/>
    <property type="match status" value="1"/>
</dbReference>
<dbReference type="InterPro" id="IPR025944">
    <property type="entry name" value="Sigma_54_int_dom_CS"/>
</dbReference>
<dbReference type="PROSITE" id="PS00688">
    <property type="entry name" value="SIGMA54_INTERACT_3"/>
    <property type="match status" value="1"/>
</dbReference>
<evidence type="ECO:0000256" key="1">
    <source>
        <dbReference type="ARBA" id="ARBA00022741"/>
    </source>
</evidence>
<dbReference type="GO" id="GO:0006355">
    <property type="term" value="P:regulation of DNA-templated transcription"/>
    <property type="evidence" value="ECO:0007669"/>
    <property type="project" value="InterPro"/>
</dbReference>
<dbReference type="InterPro" id="IPR003593">
    <property type="entry name" value="AAA+_ATPase"/>
</dbReference>
<evidence type="ECO:0000259" key="8">
    <source>
        <dbReference type="PROSITE" id="PS50045"/>
    </source>
</evidence>
<evidence type="ECO:0000256" key="3">
    <source>
        <dbReference type="ARBA" id="ARBA00023015"/>
    </source>
</evidence>
<dbReference type="InterPro" id="IPR001789">
    <property type="entry name" value="Sig_transdc_resp-reg_receiver"/>
</dbReference>
<keyword evidence="2" id="KW-0067">ATP-binding</keyword>
<dbReference type="RefSeq" id="WP_244820189.1">
    <property type="nucleotide sequence ID" value="NZ_CP112998.1"/>
</dbReference>
<keyword evidence="4" id="KW-0238">DNA-binding</keyword>